<proteinExistence type="predicted"/>
<evidence type="ECO:0008006" key="3">
    <source>
        <dbReference type="Google" id="ProtNLM"/>
    </source>
</evidence>
<reference evidence="2" key="1">
    <citation type="journal article" date="2019" name="Int. J. Syst. Evol. Microbiol.">
        <title>The Global Catalogue of Microorganisms (GCM) 10K type strain sequencing project: providing services to taxonomists for standard genome sequencing and annotation.</title>
        <authorList>
            <consortium name="The Broad Institute Genomics Platform"/>
            <consortium name="The Broad Institute Genome Sequencing Center for Infectious Disease"/>
            <person name="Wu L."/>
            <person name="Ma J."/>
        </authorList>
    </citation>
    <scope>NUCLEOTIDE SEQUENCE [LARGE SCALE GENOMIC DNA]</scope>
    <source>
        <strain evidence="2">CGMCC 4.7393</strain>
    </source>
</reference>
<protein>
    <recommendedName>
        <fullName evidence="3">Lipoprotein</fullName>
    </recommendedName>
</protein>
<accession>A0ABW2DFP8</accession>
<keyword evidence="2" id="KW-1185">Reference proteome</keyword>
<dbReference type="EMBL" id="JBHSYQ010000003">
    <property type="protein sequence ID" value="MFC6996707.1"/>
    <property type="molecule type" value="Genomic_DNA"/>
</dbReference>
<organism evidence="1 2">
    <name type="scientific">Rufibacter roseus</name>
    <dbReference type="NCBI Taxonomy" id="1567108"/>
    <lineage>
        <taxon>Bacteria</taxon>
        <taxon>Pseudomonadati</taxon>
        <taxon>Bacteroidota</taxon>
        <taxon>Cytophagia</taxon>
        <taxon>Cytophagales</taxon>
        <taxon>Hymenobacteraceae</taxon>
        <taxon>Rufibacter</taxon>
    </lineage>
</organism>
<dbReference type="Proteomes" id="UP001596405">
    <property type="component" value="Unassembled WGS sequence"/>
</dbReference>
<comment type="caution">
    <text evidence="1">The sequence shown here is derived from an EMBL/GenBank/DDBJ whole genome shotgun (WGS) entry which is preliminary data.</text>
</comment>
<sequence>MKLKIFSQIFALGLLLQLVACQIPEADMLEGEKQLSSEGVWLAYHETQCADPWGYCNKNPDKLVCVKEHLANIDVTVFEATVTGTTGGPVCMACQCGTGRSFKVRVKSEDVDKVLAIGFKKI</sequence>
<dbReference type="RefSeq" id="WP_066622280.1">
    <property type="nucleotide sequence ID" value="NZ_JBHSYQ010000003.1"/>
</dbReference>
<gene>
    <name evidence="1" type="ORF">ACFQHR_03685</name>
</gene>
<evidence type="ECO:0000313" key="1">
    <source>
        <dbReference type="EMBL" id="MFC6996707.1"/>
    </source>
</evidence>
<evidence type="ECO:0000313" key="2">
    <source>
        <dbReference type="Proteomes" id="UP001596405"/>
    </source>
</evidence>
<name>A0ABW2DFP8_9BACT</name>